<sequence>MPVELRLLRRERVEAQPKGGAKMKIDGGCHCGAITYEAEVDPEKTSICHCIDCQQLTGTAFRVTVPAPEDHYRITKGTPKIYIKIASSGARRAQAFCGECGSHLYATSVGDGPKVYGIRVGTARQREQLIPRKQIWHRSALHWLPEFEGMTTVEEQ</sequence>
<gene>
    <name evidence="6" type="ORF">BQ8482_110277</name>
</gene>
<dbReference type="PANTHER" id="PTHR33337">
    <property type="entry name" value="GFA DOMAIN-CONTAINING PROTEIN"/>
    <property type="match status" value="1"/>
</dbReference>
<name>A0A2P9AB94_9HYPH</name>
<dbReference type="InterPro" id="IPR011057">
    <property type="entry name" value="Mss4-like_sf"/>
</dbReference>
<keyword evidence="7" id="KW-1185">Reference proteome</keyword>
<keyword evidence="3" id="KW-0862">Zinc</keyword>
<evidence type="ECO:0000256" key="4">
    <source>
        <dbReference type="ARBA" id="ARBA00023239"/>
    </source>
</evidence>
<evidence type="ECO:0000259" key="5">
    <source>
        <dbReference type="PROSITE" id="PS51891"/>
    </source>
</evidence>
<dbReference type="AlphaFoldDB" id="A0A2P9AB94"/>
<dbReference type="GO" id="GO:0046872">
    <property type="term" value="F:metal ion binding"/>
    <property type="evidence" value="ECO:0007669"/>
    <property type="project" value="UniProtKB-KW"/>
</dbReference>
<proteinExistence type="inferred from homology"/>
<dbReference type="SUPFAM" id="SSF51316">
    <property type="entry name" value="Mss4-like"/>
    <property type="match status" value="1"/>
</dbReference>
<reference evidence="7" key="1">
    <citation type="submission" date="2016-12" db="EMBL/GenBank/DDBJ databases">
        <authorList>
            <person name="Brunel B."/>
        </authorList>
    </citation>
    <scope>NUCLEOTIDE SEQUENCE [LARGE SCALE GENOMIC DNA]</scope>
</reference>
<evidence type="ECO:0000313" key="6">
    <source>
        <dbReference type="EMBL" id="SJM28347.1"/>
    </source>
</evidence>
<dbReference type="GO" id="GO:0016846">
    <property type="term" value="F:carbon-sulfur lyase activity"/>
    <property type="evidence" value="ECO:0007669"/>
    <property type="project" value="InterPro"/>
</dbReference>
<organism evidence="6 7">
    <name type="scientific">Mesorhizobium delmotii</name>
    <dbReference type="NCBI Taxonomy" id="1631247"/>
    <lineage>
        <taxon>Bacteria</taxon>
        <taxon>Pseudomonadati</taxon>
        <taxon>Pseudomonadota</taxon>
        <taxon>Alphaproteobacteria</taxon>
        <taxon>Hyphomicrobiales</taxon>
        <taxon>Phyllobacteriaceae</taxon>
        <taxon>Mesorhizobium</taxon>
    </lineage>
</organism>
<dbReference type="InterPro" id="IPR006913">
    <property type="entry name" value="CENP-V/GFA"/>
</dbReference>
<keyword evidence="4" id="KW-0456">Lyase</keyword>
<evidence type="ECO:0000256" key="2">
    <source>
        <dbReference type="ARBA" id="ARBA00022723"/>
    </source>
</evidence>
<evidence type="ECO:0000256" key="3">
    <source>
        <dbReference type="ARBA" id="ARBA00022833"/>
    </source>
</evidence>
<comment type="similarity">
    <text evidence="1">Belongs to the Gfa family.</text>
</comment>
<protein>
    <recommendedName>
        <fullName evidence="5">CENP-V/GFA domain-containing protein</fullName>
    </recommendedName>
</protein>
<dbReference type="PROSITE" id="PS51891">
    <property type="entry name" value="CENP_V_GFA"/>
    <property type="match status" value="1"/>
</dbReference>
<dbReference type="PANTHER" id="PTHR33337:SF40">
    <property type="entry name" value="CENP-V_GFA DOMAIN-CONTAINING PROTEIN-RELATED"/>
    <property type="match status" value="1"/>
</dbReference>
<evidence type="ECO:0000313" key="7">
    <source>
        <dbReference type="Proteomes" id="UP000245698"/>
    </source>
</evidence>
<accession>A0A2P9AB94</accession>
<dbReference type="EMBL" id="FUIG01000013">
    <property type="protein sequence ID" value="SJM28347.1"/>
    <property type="molecule type" value="Genomic_DNA"/>
</dbReference>
<feature type="domain" description="CENP-V/GFA" evidence="5">
    <location>
        <begin position="25"/>
        <end position="133"/>
    </location>
</feature>
<dbReference type="Gene3D" id="3.90.1590.10">
    <property type="entry name" value="glutathione-dependent formaldehyde- activating enzyme (gfa)"/>
    <property type="match status" value="1"/>
</dbReference>
<evidence type="ECO:0000256" key="1">
    <source>
        <dbReference type="ARBA" id="ARBA00005495"/>
    </source>
</evidence>
<dbReference type="Proteomes" id="UP000245698">
    <property type="component" value="Unassembled WGS sequence"/>
</dbReference>
<dbReference type="Pfam" id="PF04828">
    <property type="entry name" value="GFA"/>
    <property type="match status" value="1"/>
</dbReference>
<keyword evidence="2" id="KW-0479">Metal-binding</keyword>